<dbReference type="Proteomes" id="UP000422764">
    <property type="component" value="Chromosome"/>
</dbReference>
<dbReference type="AlphaFoldDB" id="A0A6I6EMN9"/>
<evidence type="ECO:0000313" key="1">
    <source>
        <dbReference type="EMBL" id="QGU94939.1"/>
    </source>
</evidence>
<name>A0A6I6EMN9_9CLOT</name>
<gene>
    <name evidence="1" type="ORF">GOM49_07365</name>
</gene>
<evidence type="ECO:0000313" key="2">
    <source>
        <dbReference type="Proteomes" id="UP000422764"/>
    </source>
</evidence>
<reference evidence="1 2" key="1">
    <citation type="submission" date="2019-12" db="EMBL/GenBank/DDBJ databases">
        <title>Genome sequenceing of Clostridium bovifaecis.</title>
        <authorList>
            <person name="Yao Y."/>
        </authorList>
    </citation>
    <scope>NUCLEOTIDE SEQUENCE [LARGE SCALE GENOMIC DNA]</scope>
    <source>
        <strain evidence="1 2">BXX</strain>
    </source>
</reference>
<dbReference type="EMBL" id="CP046522">
    <property type="protein sequence ID" value="QGU94939.1"/>
    <property type="molecule type" value="Genomic_DNA"/>
</dbReference>
<organism evidence="1 2">
    <name type="scientific">Clostridium bovifaecis</name>
    <dbReference type="NCBI Taxonomy" id="2184719"/>
    <lineage>
        <taxon>Bacteria</taxon>
        <taxon>Bacillati</taxon>
        <taxon>Bacillota</taxon>
        <taxon>Clostridia</taxon>
        <taxon>Eubacteriales</taxon>
        <taxon>Clostridiaceae</taxon>
        <taxon>Clostridium</taxon>
    </lineage>
</organism>
<sequence>MSEEIVNRIYKLFTSSYNKIPIQEYEVAIEFVNRAFSNICYKDKEFYENNIYLTNIETEYKTDKILRSIVQYYLDGKGSKENFVEDILPIINALHGCKNDLDVEKLKRIFFDLYK</sequence>
<keyword evidence="2" id="KW-1185">Reference proteome</keyword>
<accession>A0A6I6EMN9</accession>
<proteinExistence type="predicted"/>
<protein>
    <submittedName>
        <fullName evidence="1">Uncharacterized protein</fullName>
    </submittedName>
</protein>